<dbReference type="Gene3D" id="3.30.420.10">
    <property type="entry name" value="Ribonuclease H-like superfamily/Ribonuclease H"/>
    <property type="match status" value="1"/>
</dbReference>
<sequence length="357" mass="41539">MENLHKNAQANMGFRRKEVIKEAIEQIKKKNNVVLAQSNADQTLFQLSFRTRQEFLDAYSVELKGMQFDRIQKYKASSKRKYLYSVELENYQVTELSINCLHSAFSRVGKVVDIRINEIGKIAMVQNQITVIVASDEILDRRTIKILRTKYDFRFNRVKKRDEMIYSIPSNSTFPEFTHENIQDALLSYESSTGEQEQNEETWEVYTDGSAHIQHSSMSWGGVFTKGPAKQQHFMCKSQRGYISSNLAEYYGILTAIYLTPLNAQLTVYSDSTSAMRFFEMVQSSKDTYTKEVNRLLKDGTVLSIWNSTKNYIKKRKYPVQILWVKGHSTNEHNKTADRLAKRAHKESLVEWDIRLV</sequence>
<comment type="caution">
    <text evidence="2">The sequence shown here is derived from an EMBL/GenBank/DDBJ whole genome shotgun (WGS) entry which is preliminary data.</text>
</comment>
<dbReference type="InterPro" id="IPR036397">
    <property type="entry name" value="RNaseH_sf"/>
</dbReference>
<dbReference type="SUPFAM" id="SSF53098">
    <property type="entry name" value="Ribonuclease H-like"/>
    <property type="match status" value="1"/>
</dbReference>
<dbReference type="GO" id="GO:0003676">
    <property type="term" value="F:nucleic acid binding"/>
    <property type="evidence" value="ECO:0007669"/>
    <property type="project" value="InterPro"/>
</dbReference>
<evidence type="ECO:0000313" key="3">
    <source>
        <dbReference type="Proteomes" id="UP000245383"/>
    </source>
</evidence>
<reference evidence="2 3" key="1">
    <citation type="journal article" date="2018" name="MBio">
        <title>Comparative Genomics Reveals the Core Gene Toolbox for the Fungus-Insect Symbiosis.</title>
        <authorList>
            <person name="Wang Y."/>
            <person name="Stata M."/>
            <person name="Wang W."/>
            <person name="Stajich J.E."/>
            <person name="White M.M."/>
            <person name="Moncalvo J.M."/>
        </authorList>
    </citation>
    <scope>NUCLEOTIDE SEQUENCE [LARGE SCALE GENOMIC DNA]</scope>
    <source>
        <strain evidence="2 3">SWE-8-4</strain>
    </source>
</reference>
<name>A0A2T9Y6E7_9FUNG</name>
<dbReference type="PROSITE" id="PS50879">
    <property type="entry name" value="RNASE_H_1"/>
    <property type="match status" value="1"/>
</dbReference>
<organism evidence="2 3">
    <name type="scientific">Smittium simulii</name>
    <dbReference type="NCBI Taxonomy" id="133385"/>
    <lineage>
        <taxon>Eukaryota</taxon>
        <taxon>Fungi</taxon>
        <taxon>Fungi incertae sedis</taxon>
        <taxon>Zoopagomycota</taxon>
        <taxon>Kickxellomycotina</taxon>
        <taxon>Harpellomycetes</taxon>
        <taxon>Harpellales</taxon>
        <taxon>Legeriomycetaceae</taxon>
        <taxon>Smittium</taxon>
    </lineage>
</organism>
<protein>
    <recommendedName>
        <fullName evidence="1">RNase H type-1 domain-containing protein</fullName>
    </recommendedName>
</protein>
<evidence type="ECO:0000313" key="2">
    <source>
        <dbReference type="EMBL" id="PVU87931.1"/>
    </source>
</evidence>
<keyword evidence="3" id="KW-1185">Reference proteome</keyword>
<proteinExistence type="predicted"/>
<dbReference type="AlphaFoldDB" id="A0A2T9Y6E7"/>
<gene>
    <name evidence="2" type="ORF">BB561_006115</name>
</gene>
<dbReference type="Pfam" id="PF00075">
    <property type="entry name" value="RNase_H"/>
    <property type="match status" value="1"/>
</dbReference>
<dbReference type="InterPro" id="IPR012337">
    <property type="entry name" value="RNaseH-like_sf"/>
</dbReference>
<dbReference type="InterPro" id="IPR002156">
    <property type="entry name" value="RNaseH_domain"/>
</dbReference>
<dbReference type="Proteomes" id="UP000245383">
    <property type="component" value="Unassembled WGS sequence"/>
</dbReference>
<feature type="domain" description="RNase H type-1" evidence="1">
    <location>
        <begin position="199"/>
        <end position="346"/>
    </location>
</feature>
<dbReference type="EMBL" id="MBFR01000430">
    <property type="protein sequence ID" value="PVU87931.1"/>
    <property type="molecule type" value="Genomic_DNA"/>
</dbReference>
<evidence type="ECO:0000259" key="1">
    <source>
        <dbReference type="PROSITE" id="PS50879"/>
    </source>
</evidence>
<dbReference type="GO" id="GO:0004523">
    <property type="term" value="F:RNA-DNA hybrid ribonuclease activity"/>
    <property type="evidence" value="ECO:0007669"/>
    <property type="project" value="InterPro"/>
</dbReference>
<accession>A0A2T9Y6E7</accession>